<dbReference type="PANTHER" id="PTHR43284">
    <property type="entry name" value="ASPARAGINE SYNTHETASE (GLUTAMINE-HYDROLYZING)"/>
    <property type="match status" value="1"/>
</dbReference>
<feature type="binding site" evidence="9">
    <location>
        <position position="100"/>
    </location>
    <ligand>
        <name>L-glutamine</name>
        <dbReference type="ChEBI" id="CHEBI:58359"/>
    </ligand>
</feature>
<reference evidence="12 13" key="1">
    <citation type="submission" date="2020-06" db="EMBL/GenBank/DDBJ databases">
        <title>Interaction of electrochemicaly active bacteria, Geobacter bremensis R4 on different carbon anode.</title>
        <authorList>
            <person name="Meng L."/>
            <person name="Yoshida N."/>
        </authorList>
    </citation>
    <scope>NUCLEOTIDE SEQUENCE [LARGE SCALE GENOMIC DNA]</scope>
    <source>
        <strain evidence="12 13">R4</strain>
    </source>
</reference>
<dbReference type="Pfam" id="PF00733">
    <property type="entry name" value="Asn_synthase"/>
    <property type="match status" value="1"/>
</dbReference>
<evidence type="ECO:0000256" key="3">
    <source>
        <dbReference type="ARBA" id="ARBA00012737"/>
    </source>
</evidence>
<evidence type="ECO:0000256" key="5">
    <source>
        <dbReference type="ARBA" id="ARBA00022840"/>
    </source>
</evidence>
<dbReference type="InterPro" id="IPR017932">
    <property type="entry name" value="GATase_2_dom"/>
</dbReference>
<dbReference type="Pfam" id="PF13537">
    <property type="entry name" value="GATase_7"/>
    <property type="match status" value="1"/>
</dbReference>
<dbReference type="EC" id="6.3.5.4" evidence="3"/>
<keyword evidence="8" id="KW-0061">Asparagine biosynthesis</keyword>
<dbReference type="NCBIfam" id="TIGR01536">
    <property type="entry name" value="asn_synth_AEB"/>
    <property type="match status" value="1"/>
</dbReference>
<dbReference type="CDD" id="cd01991">
    <property type="entry name" value="Asn_synthase_B_C"/>
    <property type="match status" value="1"/>
</dbReference>
<dbReference type="EMBL" id="AP023213">
    <property type="protein sequence ID" value="BCG47651.1"/>
    <property type="molecule type" value="Genomic_DNA"/>
</dbReference>
<dbReference type="SUPFAM" id="SSF52402">
    <property type="entry name" value="Adenine nucleotide alpha hydrolases-like"/>
    <property type="match status" value="1"/>
</dbReference>
<evidence type="ECO:0000256" key="6">
    <source>
        <dbReference type="ARBA" id="ARBA00022962"/>
    </source>
</evidence>
<dbReference type="GO" id="GO:0005524">
    <property type="term" value="F:ATP binding"/>
    <property type="evidence" value="ECO:0007669"/>
    <property type="project" value="UniProtKB-KW"/>
</dbReference>
<proteinExistence type="inferred from homology"/>
<dbReference type="InterPro" id="IPR014729">
    <property type="entry name" value="Rossmann-like_a/b/a_fold"/>
</dbReference>
<dbReference type="SUPFAM" id="SSF56235">
    <property type="entry name" value="N-terminal nucleophile aminohydrolases (Ntn hydrolases)"/>
    <property type="match status" value="1"/>
</dbReference>
<organism evidence="12 13">
    <name type="scientific">Citrifermentans bremense</name>
    <dbReference type="NCBI Taxonomy" id="60035"/>
    <lineage>
        <taxon>Bacteria</taxon>
        <taxon>Pseudomonadati</taxon>
        <taxon>Thermodesulfobacteriota</taxon>
        <taxon>Desulfuromonadia</taxon>
        <taxon>Geobacterales</taxon>
        <taxon>Geobacteraceae</taxon>
        <taxon>Citrifermentans</taxon>
    </lineage>
</organism>
<dbReference type="Proteomes" id="UP000515472">
    <property type="component" value="Chromosome"/>
</dbReference>
<evidence type="ECO:0000256" key="4">
    <source>
        <dbReference type="ARBA" id="ARBA00022741"/>
    </source>
</evidence>
<accession>A0A6S6M813</accession>
<name>A0A6S6M813_9BACT</name>
<evidence type="ECO:0000256" key="7">
    <source>
        <dbReference type="ARBA" id="ARBA00048741"/>
    </source>
</evidence>
<evidence type="ECO:0000313" key="13">
    <source>
        <dbReference type="Proteomes" id="UP000515472"/>
    </source>
</evidence>
<dbReference type="InterPro" id="IPR029055">
    <property type="entry name" value="Ntn_hydrolases_N"/>
</dbReference>
<dbReference type="Gene3D" id="3.60.20.10">
    <property type="entry name" value="Glutamine Phosphoribosylpyrophosphate, subunit 1, domain 1"/>
    <property type="match status" value="1"/>
</dbReference>
<evidence type="ECO:0000313" key="12">
    <source>
        <dbReference type="EMBL" id="BCG47651.1"/>
    </source>
</evidence>
<keyword evidence="5 9" id="KW-0067">ATP-binding</keyword>
<evidence type="ECO:0000256" key="2">
    <source>
        <dbReference type="ARBA" id="ARBA00005752"/>
    </source>
</evidence>
<dbReference type="KEGG" id="gbn:GEOBRER4_24010"/>
<feature type="active site" description="For GATase activity" evidence="8">
    <location>
        <position position="2"/>
    </location>
</feature>
<protein>
    <recommendedName>
        <fullName evidence="3">asparagine synthase (glutamine-hydrolyzing)</fullName>
        <ecNumber evidence="3">6.3.5.4</ecNumber>
    </recommendedName>
</protein>
<dbReference type="PIRSF" id="PIRSF001589">
    <property type="entry name" value="Asn_synthetase_glu-h"/>
    <property type="match status" value="1"/>
</dbReference>
<dbReference type="InterPro" id="IPR033738">
    <property type="entry name" value="AsnB_N"/>
</dbReference>
<dbReference type="GO" id="GO:0005829">
    <property type="term" value="C:cytosol"/>
    <property type="evidence" value="ECO:0007669"/>
    <property type="project" value="TreeGrafter"/>
</dbReference>
<dbReference type="GO" id="GO:0006529">
    <property type="term" value="P:asparagine biosynthetic process"/>
    <property type="evidence" value="ECO:0007669"/>
    <property type="project" value="UniProtKB-KW"/>
</dbReference>
<feature type="site" description="Important for beta-aspartyl-AMP intermediate formation" evidence="10">
    <location>
        <position position="364"/>
    </location>
</feature>
<evidence type="ECO:0000256" key="8">
    <source>
        <dbReference type="PIRSR" id="PIRSR001589-1"/>
    </source>
</evidence>
<evidence type="ECO:0000256" key="1">
    <source>
        <dbReference type="ARBA" id="ARBA00005187"/>
    </source>
</evidence>
<dbReference type="Gene3D" id="3.40.50.620">
    <property type="entry name" value="HUPs"/>
    <property type="match status" value="1"/>
</dbReference>
<dbReference type="PANTHER" id="PTHR43284:SF1">
    <property type="entry name" value="ASPARAGINE SYNTHETASE"/>
    <property type="match status" value="1"/>
</dbReference>
<dbReference type="InterPro" id="IPR001962">
    <property type="entry name" value="Asn_synthase"/>
</dbReference>
<comment type="similarity">
    <text evidence="2">Belongs to the asparagine synthetase family.</text>
</comment>
<gene>
    <name evidence="12" type="ORF">GEOBRER4_n2490</name>
</gene>
<feature type="binding site" evidence="9">
    <location>
        <position position="290"/>
    </location>
    <ligand>
        <name>ATP</name>
        <dbReference type="ChEBI" id="CHEBI:30616"/>
    </ligand>
</feature>
<evidence type="ECO:0000259" key="11">
    <source>
        <dbReference type="PROSITE" id="PS51278"/>
    </source>
</evidence>
<dbReference type="InterPro" id="IPR006426">
    <property type="entry name" value="Asn_synth_AEB"/>
</dbReference>
<comment type="catalytic activity">
    <reaction evidence="7">
        <text>L-aspartate + L-glutamine + ATP + H2O = L-asparagine + L-glutamate + AMP + diphosphate + H(+)</text>
        <dbReference type="Rhea" id="RHEA:12228"/>
        <dbReference type="ChEBI" id="CHEBI:15377"/>
        <dbReference type="ChEBI" id="CHEBI:15378"/>
        <dbReference type="ChEBI" id="CHEBI:29985"/>
        <dbReference type="ChEBI" id="CHEBI:29991"/>
        <dbReference type="ChEBI" id="CHEBI:30616"/>
        <dbReference type="ChEBI" id="CHEBI:33019"/>
        <dbReference type="ChEBI" id="CHEBI:58048"/>
        <dbReference type="ChEBI" id="CHEBI:58359"/>
        <dbReference type="ChEBI" id="CHEBI:456215"/>
        <dbReference type="EC" id="6.3.5.4"/>
    </reaction>
</comment>
<dbReference type="RefSeq" id="WP_185242517.1">
    <property type="nucleotide sequence ID" value="NZ_AP023213.1"/>
</dbReference>
<sequence length="629" mass="70866">MCGIAGFFRSLCPEGDARLLRRMGEVISHRGPDASGEFLDDEVGLSHRRLSILDLSPQGNQPMHSLDGRYVIVFNGEIYNFLELRGELEREGVPFRTRTDTEVILALYAREGVASLKRLNGMFALALWDRESKMLLLARDRIGKKPLYYYHAGGDRIAFASEIKSLLEVPGVERRVEPTAVADYLKYLYIPAPKTIYRQLYKLPPAHYLELRAGEEPRISEYWDVEFGSAPGLDQEEAEEELLELLQKATACRMIADVPLGAFLSGGVDSSAVVALMARAAREPVKTCSIGFDDKRHDETPYAREVARLFNTEHKEYRVSADLAGTVALLPRYFDEPFADSSALPTYHVSRLARQSVTVALAGDGGDESFAGYEKYAIELKEDLTRRAVPKALLSLVGKAAGAVQHPLFRKARSLTRSALLEPAAAYYRTNTFVEDDLLAELLSEPFRRACAGYDPAGQTTRYFSRMQGADHVTAMLYTDLKSYLPGDILVKVDRMSMAHSLEVRAPFLDYRIVEFAARLPSRWKIDGGEKKIILRKTFGRLLPESVLNRPKQGFTVPLDAWFKTDLREFAESRLLDDPTLSQYLSLNVVRRVWEEHQQDRARHGTLLWSLLMLALWHQQYQGGAACSN</sequence>
<feature type="domain" description="Glutamine amidotransferase type-2" evidence="11">
    <location>
        <begin position="2"/>
        <end position="214"/>
    </location>
</feature>
<comment type="pathway">
    <text evidence="1">Amino-acid biosynthesis; L-asparagine biosynthesis; L-asparagine from L-aspartate (L-Gln route): step 1/1.</text>
</comment>
<keyword evidence="8" id="KW-0028">Amino-acid biosynthesis</keyword>
<dbReference type="InterPro" id="IPR051786">
    <property type="entry name" value="ASN_synthetase/amidase"/>
</dbReference>
<evidence type="ECO:0000256" key="10">
    <source>
        <dbReference type="PIRSR" id="PIRSR001589-3"/>
    </source>
</evidence>
<dbReference type="GO" id="GO:0004066">
    <property type="term" value="F:asparagine synthase (glutamine-hydrolyzing) activity"/>
    <property type="evidence" value="ECO:0007669"/>
    <property type="project" value="UniProtKB-EC"/>
</dbReference>
<evidence type="ECO:0000256" key="9">
    <source>
        <dbReference type="PIRSR" id="PIRSR001589-2"/>
    </source>
</evidence>
<keyword evidence="13" id="KW-1185">Reference proteome</keyword>
<keyword evidence="6 8" id="KW-0315">Glutamine amidotransferase</keyword>
<dbReference type="AlphaFoldDB" id="A0A6S6M813"/>
<dbReference type="CDD" id="cd00712">
    <property type="entry name" value="AsnB"/>
    <property type="match status" value="1"/>
</dbReference>
<keyword evidence="4 9" id="KW-0547">Nucleotide-binding</keyword>
<dbReference type="PROSITE" id="PS51278">
    <property type="entry name" value="GATASE_TYPE_2"/>
    <property type="match status" value="1"/>
</dbReference>